<proteinExistence type="predicted"/>
<evidence type="ECO:0000313" key="2">
    <source>
        <dbReference type="EMBL" id="AZS12632.1"/>
    </source>
</evidence>
<protein>
    <submittedName>
        <fullName evidence="2">Uncharacterized protein</fullName>
    </submittedName>
</protein>
<feature type="region of interest" description="Disordered" evidence="1">
    <location>
        <begin position="1"/>
        <end position="45"/>
    </location>
</feature>
<dbReference type="GeneID" id="55613055"/>
<dbReference type="KEGG" id="vg:55613055"/>
<sequence length="99" mass="11037">MRWMLAHGLRSRWSSRHSESSDSQRVSASGASGSQDGSISSSAEPSGFMSKLARKLRHFMLFLVVLFRPLKDSEWLSYAKEAAKHGTFRLNLLALPARA</sequence>
<reference evidence="2 3" key="1">
    <citation type="submission" date="2018-12" db="EMBL/GenBank/DDBJ databases">
        <authorList>
            <person name="Almail A."/>
            <person name="Dorhout K.E."/>
            <person name="Johnson J."/>
            <person name="Jorgensen H.J."/>
            <person name="Tolsma S."/>
            <person name="Garlena R.A."/>
            <person name="Russell D.A."/>
            <person name="Pope W.H."/>
            <person name="Jacobs-Sera D."/>
            <person name="Hatfull G.F."/>
        </authorList>
    </citation>
    <scope>NUCLEOTIDE SEQUENCE [LARGE SCALE GENOMIC DNA]</scope>
</reference>
<dbReference type="RefSeq" id="YP_009842794.1">
    <property type="nucleotide sequence ID" value="NC_048743.1"/>
</dbReference>
<feature type="compositionally biased region" description="Low complexity" evidence="1">
    <location>
        <begin position="23"/>
        <end position="43"/>
    </location>
</feature>
<gene>
    <name evidence="2" type="primary">96</name>
    <name evidence="2" type="ORF">SEA_DRLUPO_96</name>
</gene>
<dbReference type="EMBL" id="MK279909">
    <property type="protein sequence ID" value="AZS12632.1"/>
    <property type="molecule type" value="Genomic_DNA"/>
</dbReference>
<dbReference type="Proteomes" id="UP000288363">
    <property type="component" value="Segment"/>
</dbReference>
<accession>A0A3S9UQR7</accession>
<evidence type="ECO:0000313" key="3">
    <source>
        <dbReference type="Proteomes" id="UP000288363"/>
    </source>
</evidence>
<evidence type="ECO:0000256" key="1">
    <source>
        <dbReference type="SAM" id="MobiDB-lite"/>
    </source>
</evidence>
<name>A0A3S9UQR7_9CAUD</name>
<organism evidence="2 3">
    <name type="scientific">Mycobacterium phage DrLupo</name>
    <dbReference type="NCBI Taxonomy" id="2499037"/>
    <lineage>
        <taxon>Viruses</taxon>
        <taxon>Duplodnaviria</taxon>
        <taxon>Heunggongvirae</taxon>
        <taxon>Uroviricota</taxon>
        <taxon>Caudoviricetes</taxon>
        <taxon>Barnyardvirus</taxon>
        <taxon>Barnyardvirus drlupo</taxon>
    </lineage>
</organism>
<keyword evidence="3" id="KW-1185">Reference proteome</keyword>